<feature type="compositionally biased region" description="Acidic residues" evidence="1">
    <location>
        <begin position="1024"/>
        <end position="1040"/>
    </location>
</feature>
<feature type="compositionally biased region" description="Polar residues" evidence="1">
    <location>
        <begin position="804"/>
        <end position="816"/>
    </location>
</feature>
<feature type="region of interest" description="Disordered" evidence="1">
    <location>
        <begin position="1"/>
        <end position="83"/>
    </location>
</feature>
<feature type="region of interest" description="Disordered" evidence="1">
    <location>
        <begin position="491"/>
        <end position="516"/>
    </location>
</feature>
<evidence type="ECO:0000256" key="1">
    <source>
        <dbReference type="SAM" id="MobiDB-lite"/>
    </source>
</evidence>
<feature type="compositionally biased region" description="Low complexity" evidence="1">
    <location>
        <begin position="1041"/>
        <end position="1080"/>
    </location>
</feature>
<dbReference type="AlphaFoldDB" id="R7S0J3"/>
<dbReference type="eggNOG" id="ENOG502SM2S">
    <property type="taxonomic scope" value="Eukaryota"/>
</dbReference>
<feature type="compositionally biased region" description="Low complexity" evidence="1">
    <location>
        <begin position="1"/>
        <end position="23"/>
    </location>
</feature>
<dbReference type="OMA" id="IMRLGNH"/>
<feature type="compositionally biased region" description="Basic and acidic residues" evidence="1">
    <location>
        <begin position="611"/>
        <end position="621"/>
    </location>
</feature>
<feature type="compositionally biased region" description="Low complexity" evidence="1">
    <location>
        <begin position="881"/>
        <end position="893"/>
    </location>
</feature>
<protein>
    <submittedName>
        <fullName evidence="2">Uncharacterized protein</fullName>
    </submittedName>
</protein>
<feature type="compositionally biased region" description="Polar residues" evidence="1">
    <location>
        <begin position="667"/>
        <end position="684"/>
    </location>
</feature>
<evidence type="ECO:0000313" key="3">
    <source>
        <dbReference type="Proteomes" id="UP000054196"/>
    </source>
</evidence>
<feature type="compositionally biased region" description="Basic and acidic residues" evidence="1">
    <location>
        <begin position="501"/>
        <end position="516"/>
    </location>
</feature>
<feature type="compositionally biased region" description="Low complexity" evidence="1">
    <location>
        <begin position="913"/>
        <end position="925"/>
    </location>
</feature>
<feature type="region of interest" description="Disordered" evidence="1">
    <location>
        <begin position="855"/>
        <end position="980"/>
    </location>
</feature>
<feature type="compositionally biased region" description="Low complexity" evidence="1">
    <location>
        <begin position="310"/>
        <end position="320"/>
    </location>
</feature>
<feature type="compositionally biased region" description="Low complexity" evidence="1">
    <location>
        <begin position="431"/>
        <end position="443"/>
    </location>
</feature>
<feature type="compositionally biased region" description="Polar residues" evidence="1">
    <location>
        <begin position="360"/>
        <end position="369"/>
    </location>
</feature>
<feature type="compositionally biased region" description="Low complexity" evidence="1">
    <location>
        <begin position="528"/>
        <end position="538"/>
    </location>
</feature>
<organism evidence="2 3">
    <name type="scientific">Punctularia strigosozonata (strain HHB-11173)</name>
    <name type="common">White-rot fungus</name>
    <dbReference type="NCBI Taxonomy" id="741275"/>
    <lineage>
        <taxon>Eukaryota</taxon>
        <taxon>Fungi</taxon>
        <taxon>Dikarya</taxon>
        <taxon>Basidiomycota</taxon>
        <taxon>Agaricomycotina</taxon>
        <taxon>Agaricomycetes</taxon>
        <taxon>Corticiales</taxon>
        <taxon>Punctulariaceae</taxon>
        <taxon>Punctularia</taxon>
    </lineage>
</organism>
<feature type="compositionally biased region" description="Low complexity" evidence="1">
    <location>
        <begin position="955"/>
        <end position="975"/>
    </location>
</feature>
<feature type="region of interest" description="Disordered" evidence="1">
    <location>
        <begin position="103"/>
        <end position="138"/>
    </location>
</feature>
<feature type="region of interest" description="Disordered" evidence="1">
    <location>
        <begin position="413"/>
        <end position="452"/>
    </location>
</feature>
<dbReference type="KEGG" id="psq:PUNSTDRAFT_146893"/>
<feature type="region of interest" description="Disordered" evidence="1">
    <location>
        <begin position="180"/>
        <end position="218"/>
    </location>
</feature>
<sequence length="1223" mass="128018">MTSSPAAAPSPLARTPTTPNLAAPEPPSPTASTTSEVSLVRRAATRTRARSRGQTLSSPGRGRTGAPDNVPVVPARTPSASAKAESLAAFGELLDIVQRARAGHPPVRPERSPMRGAAQGYGQRPPSSAPVEDPDSPRGRAFALGSVSESSVVRIFFISVSSSHPPLRCVDTAAKRGVSLPRLPSRTGTRDGGSSSASSSIPSLPTPVHIIGPGPLRHARINSDETAQTGTSSSLYPLSSAFSRSGLASPTTIEEHELEHDRRLPAIADMGTKSVEGDVDDIAYRLQLLVKNSYFLPPAHAKPSPADFLPPTTTPTSAHPDTTKKSPGFLDLFRVGRGKSSKPGTPTGSPGIEQPPPVLRTTSDSSTASGHVPRPAPQAGKAVASTPIPPLPAPTRVVVVREKMDDLRLAAKQSERDLKARKDAQPPPAAAPSESNADPASSPGAFVDPTDVVDLPLPGPGYPFAVQTSALHGLGVGESVGAAVLAERLPPGTPGVWSTDESFRERQKQKADEGGWRKALLHEAVQLSLSGPDSSSASSHRRMKSSSSSSVPPSPGPSSRGPQSPSLASGSGHGHAVEKLDQRIIDLPRMDSIPEVPHAKPPATPPSPRHGYKEQKRDRAHLSPLQTQTLRSSLYAPQRSETPAGPSTPLAPPPRKGQGQGQGLLTLFSSPQHSHSQTDLSSGSPRGEADASRSSSQLSVGGQLRKTASTPLLSASSQERERGRRSWMDTPPLPRRTRTSPSPMPSHSDAFRTATNSVIYSETDASESDAPYVTAFNSEAALPGRPSVSVSLSPSEHDLPRPSLSMSEYSQPSPTVSAFRDAIPEGHAWDAPGAGGAAEALAQVAQDAARYYVVSPPPRTSSALDRVPTLSPAPRRRADTARTAPSPTTASASLSPYLTRRPNTADATPAAGSSHSLPNSSYHSLFPTSRAPSPVPTPIPEILAPEPATPPFPETPQTAPSSSASSSSMPRSIAARRSRPDLAAISLAPILAGRYESPAIHSAPPPASPADFFDSIEARPNALDELDTSSESEGEEDENAVADVGTGASSVAGGSVYGDARTRTISIASSSSRSRPQPSSFMRLGNHSSPHVSRVSFATASSGGGGSRASADAERERRRPVGNVPPKPTFFSRRKEQIAPAPAIVLQQQRQRQPAEAPFAETAPAQAQTRQSADSARSNRSKLAPSPSIRRLEGMLQQHMEAERTAIKRITTTHSTGSHQGHE</sequence>
<name>R7S0J3_PUNST</name>
<dbReference type="RefSeq" id="XP_007389008.1">
    <property type="nucleotide sequence ID" value="XM_007388946.1"/>
</dbReference>
<feature type="compositionally biased region" description="Low complexity" evidence="1">
    <location>
        <begin position="184"/>
        <end position="207"/>
    </location>
</feature>
<feature type="region of interest" description="Disordered" evidence="1">
    <location>
        <begin position="302"/>
        <end position="392"/>
    </location>
</feature>
<feature type="compositionally biased region" description="Low complexity" evidence="1">
    <location>
        <begin position="1147"/>
        <end position="1169"/>
    </location>
</feature>
<accession>R7S0J3</accession>
<dbReference type="EMBL" id="JH687559">
    <property type="protein sequence ID" value="EIN03723.1"/>
    <property type="molecule type" value="Genomic_DNA"/>
</dbReference>
<feature type="compositionally biased region" description="Basic and acidic residues" evidence="1">
    <location>
        <begin position="718"/>
        <end position="727"/>
    </location>
</feature>
<feature type="compositionally biased region" description="Polar residues" evidence="1">
    <location>
        <begin position="692"/>
        <end position="717"/>
    </location>
</feature>
<feature type="compositionally biased region" description="Basic and acidic residues" evidence="1">
    <location>
        <begin position="413"/>
        <end position="424"/>
    </location>
</feature>
<reference evidence="3" key="1">
    <citation type="journal article" date="2012" name="Science">
        <title>The Paleozoic origin of enzymatic lignin decomposition reconstructed from 31 fungal genomes.</title>
        <authorList>
            <person name="Floudas D."/>
            <person name="Binder M."/>
            <person name="Riley R."/>
            <person name="Barry K."/>
            <person name="Blanchette R.A."/>
            <person name="Henrissat B."/>
            <person name="Martinez A.T."/>
            <person name="Otillar R."/>
            <person name="Spatafora J.W."/>
            <person name="Yadav J.S."/>
            <person name="Aerts A."/>
            <person name="Benoit I."/>
            <person name="Boyd A."/>
            <person name="Carlson A."/>
            <person name="Copeland A."/>
            <person name="Coutinho P.M."/>
            <person name="de Vries R.P."/>
            <person name="Ferreira P."/>
            <person name="Findley K."/>
            <person name="Foster B."/>
            <person name="Gaskell J."/>
            <person name="Glotzer D."/>
            <person name="Gorecki P."/>
            <person name="Heitman J."/>
            <person name="Hesse C."/>
            <person name="Hori C."/>
            <person name="Igarashi K."/>
            <person name="Jurgens J.A."/>
            <person name="Kallen N."/>
            <person name="Kersten P."/>
            <person name="Kohler A."/>
            <person name="Kuees U."/>
            <person name="Kumar T.K.A."/>
            <person name="Kuo A."/>
            <person name="LaButti K."/>
            <person name="Larrondo L.F."/>
            <person name="Lindquist E."/>
            <person name="Ling A."/>
            <person name="Lombard V."/>
            <person name="Lucas S."/>
            <person name="Lundell T."/>
            <person name="Martin R."/>
            <person name="McLaughlin D.J."/>
            <person name="Morgenstern I."/>
            <person name="Morin E."/>
            <person name="Murat C."/>
            <person name="Nagy L.G."/>
            <person name="Nolan M."/>
            <person name="Ohm R.A."/>
            <person name="Patyshakuliyeva A."/>
            <person name="Rokas A."/>
            <person name="Ruiz-Duenas F.J."/>
            <person name="Sabat G."/>
            <person name="Salamov A."/>
            <person name="Samejima M."/>
            <person name="Schmutz J."/>
            <person name="Slot J.C."/>
            <person name="St John F."/>
            <person name="Stenlid J."/>
            <person name="Sun H."/>
            <person name="Sun S."/>
            <person name="Syed K."/>
            <person name="Tsang A."/>
            <person name="Wiebenga A."/>
            <person name="Young D."/>
            <person name="Pisabarro A."/>
            <person name="Eastwood D.C."/>
            <person name="Martin F."/>
            <person name="Cullen D."/>
            <person name="Grigoriev I.V."/>
            <person name="Hibbett D.S."/>
        </authorList>
    </citation>
    <scope>NUCLEOTIDE SEQUENCE [LARGE SCALE GENOMIC DNA]</scope>
    <source>
        <strain evidence="3">HHB-11173 SS5</strain>
    </source>
</reference>
<dbReference type="Proteomes" id="UP000054196">
    <property type="component" value="Unassembled WGS sequence"/>
</dbReference>
<dbReference type="HOGENOM" id="CLU_007930_0_0_1"/>
<feature type="compositionally biased region" description="Low complexity" evidence="1">
    <location>
        <begin position="545"/>
        <end position="566"/>
    </location>
</feature>
<dbReference type="OrthoDB" id="3261862at2759"/>
<keyword evidence="3" id="KW-1185">Reference proteome</keyword>
<feature type="compositionally biased region" description="Low complexity" evidence="1">
    <location>
        <begin position="1212"/>
        <end position="1223"/>
    </location>
</feature>
<feature type="region of interest" description="Disordered" evidence="1">
    <location>
        <begin position="997"/>
        <end position="1223"/>
    </location>
</feature>
<gene>
    <name evidence="2" type="ORF">PUNSTDRAFT_146893</name>
</gene>
<feature type="region of interest" description="Disordered" evidence="1">
    <location>
        <begin position="528"/>
        <end position="818"/>
    </location>
</feature>
<dbReference type="GeneID" id="18881734"/>
<proteinExistence type="predicted"/>
<feature type="compositionally biased region" description="Basic and acidic residues" evidence="1">
    <location>
        <begin position="575"/>
        <end position="589"/>
    </location>
</feature>
<evidence type="ECO:0000313" key="2">
    <source>
        <dbReference type="EMBL" id="EIN03723.1"/>
    </source>
</evidence>
<feature type="compositionally biased region" description="Pro residues" evidence="1">
    <location>
        <begin position="599"/>
        <end position="608"/>
    </location>
</feature>